<comment type="caution">
    <text evidence="6">The sequence shown here is derived from an EMBL/GenBank/DDBJ whole genome shotgun (WGS) entry which is preliminary data.</text>
</comment>
<proteinExistence type="predicted"/>
<keyword evidence="4" id="KW-0472">Membrane</keyword>
<feature type="transmembrane region" description="Helical" evidence="4">
    <location>
        <begin position="944"/>
        <end position="964"/>
    </location>
</feature>
<evidence type="ECO:0000313" key="7">
    <source>
        <dbReference type="Proteomes" id="UP001283361"/>
    </source>
</evidence>
<evidence type="ECO:0000256" key="1">
    <source>
        <dbReference type="ARBA" id="ARBA00022536"/>
    </source>
</evidence>
<keyword evidence="1" id="KW-0245">EGF-like domain</keyword>
<dbReference type="Proteomes" id="UP001283361">
    <property type="component" value="Unassembled WGS sequence"/>
</dbReference>
<keyword evidence="2" id="KW-0677">Repeat</keyword>
<dbReference type="Gene3D" id="2.10.25.10">
    <property type="entry name" value="Laminin"/>
    <property type="match status" value="3"/>
</dbReference>
<keyword evidence="3" id="KW-1015">Disulfide bond</keyword>
<dbReference type="AlphaFoldDB" id="A0AAE1EBQ2"/>
<sequence>MHSITPSRCVQITAEKPKPPHWEYTVDNPERWSKSLWLTGRWAWLCTSPHYYKETLVLWVCSLVLRGFIMANHLTLVLLSGLTVLGNAQVCERKYDVPNAFPEDVCNTYLGAAGDEAVVRTIHFTAIFTLSGTDLDDDVVFPVFLRDTPGQRLPTQGFGSGRCVHLNATTNCERYLGSTCSNFMICGYDDNHLDVFLHTDTVTSTLMGNSVDCAANGITDNRVRLFGGADHAQCYEDGLRIWYKVPGAWGGIGSTLGAKDWTSISVYGLRLNGEDTDIAPLNLDTSLYPNMRNLALGECVTYANGDLGTSVCYTDEMRECSTLQECVSVNGPFSCRCIDGYKTQGTTCVDVDECVSSSTNDCDAATHVCQNTPGAYTCVPKPPQKPPKPCLVSGTVSVTADNSKCVVKDLYDPPQVGCNLGKRGRIRVLMYPTSLESQSLYIDYKYSRTKGQERETVSSYENCFNIATDYNLLSHDLLNTHQAFTIHRAVDVPDTMLHHYSQPQMADVSVYCYTNAIVFWMRSPVRLLSVEITGISNLDIEDIDNPNMDTSAEVVFGLKELIHDYYPVPATLIEPRLPATKKCVVTGVSDHCFLAQMSSGDQCNYANSYCKRKSRNGKPSYGCDCLPGNTPTGGGCSINHVCEAGLTLKDDRCVDVNGCKPDNPCVHSPQLACVNDYGTYHCVEPSTFPAGHAFDQPTGECKDVNECLDWVKHDVDCDGETTTCVNNNGGYSCKCKSSDQYLDISGKSCKPYSYEYRLMDPSRFRCCHATDRVSAMMVRCRLKRSFVPKPGDSSSAMYDKIEPFRCVHLFRGNYSGVSPTSPASPFIIVENGQAESLIQFTKNVQGAFNIARRNQGGMGRLCSTPTFFFRSNTSPTDVQQTVSFLYTNNIHEFSDPSHPFIASCKTTTMSTSFYLDRLLEPRQSQVPLHSCTKEQSDRNSMHRMFSSIIGIYIVLISAMLLNLVRHPG</sequence>
<protein>
    <recommendedName>
        <fullName evidence="5">EGF-like calcium-binding domain-containing protein</fullName>
    </recommendedName>
</protein>
<keyword evidence="7" id="KW-1185">Reference proteome</keyword>
<evidence type="ECO:0000256" key="4">
    <source>
        <dbReference type="SAM" id="Phobius"/>
    </source>
</evidence>
<dbReference type="PANTHER" id="PTHR24034:SF89">
    <property type="entry name" value="COMPLEMENT COMPONENT C1Q RECEPTOR"/>
    <property type="match status" value="1"/>
</dbReference>
<feature type="domain" description="EGF-like calcium-binding" evidence="5">
    <location>
        <begin position="655"/>
        <end position="702"/>
    </location>
</feature>
<evidence type="ECO:0000256" key="3">
    <source>
        <dbReference type="ARBA" id="ARBA00023157"/>
    </source>
</evidence>
<dbReference type="InterPro" id="IPR018097">
    <property type="entry name" value="EGF_Ca-bd_CS"/>
</dbReference>
<keyword evidence="4" id="KW-0812">Transmembrane</keyword>
<evidence type="ECO:0000256" key="2">
    <source>
        <dbReference type="ARBA" id="ARBA00022737"/>
    </source>
</evidence>
<feature type="domain" description="EGF-like calcium-binding" evidence="5">
    <location>
        <begin position="350"/>
        <end position="391"/>
    </location>
</feature>
<feature type="domain" description="EGF-like calcium-binding" evidence="5">
    <location>
        <begin position="703"/>
        <end position="750"/>
    </location>
</feature>
<dbReference type="InterPro" id="IPR050751">
    <property type="entry name" value="ECM_structural_protein"/>
</dbReference>
<dbReference type="InterPro" id="IPR001881">
    <property type="entry name" value="EGF-like_Ca-bd_dom"/>
</dbReference>
<name>A0AAE1EBQ2_9GAST</name>
<accession>A0AAE1EBQ2</accession>
<dbReference type="PROSITE" id="PS01187">
    <property type="entry name" value="EGF_CA"/>
    <property type="match status" value="2"/>
</dbReference>
<gene>
    <name evidence="6" type="ORF">RRG08_062874</name>
</gene>
<dbReference type="Pfam" id="PF07645">
    <property type="entry name" value="EGF_CA"/>
    <property type="match status" value="2"/>
</dbReference>
<dbReference type="SMART" id="SM00179">
    <property type="entry name" value="EGF_CA"/>
    <property type="match status" value="3"/>
</dbReference>
<evidence type="ECO:0000313" key="6">
    <source>
        <dbReference type="EMBL" id="KAK3801631.1"/>
    </source>
</evidence>
<reference evidence="6" key="1">
    <citation type="journal article" date="2023" name="G3 (Bethesda)">
        <title>A reference genome for the long-term kleptoplast-retaining sea slug Elysia crispata morphotype clarki.</title>
        <authorList>
            <person name="Eastman K.E."/>
            <person name="Pendleton A.L."/>
            <person name="Shaikh M.A."/>
            <person name="Suttiyut T."/>
            <person name="Ogas R."/>
            <person name="Tomko P."/>
            <person name="Gavelis G."/>
            <person name="Widhalm J.R."/>
            <person name="Wisecaver J.H."/>
        </authorList>
    </citation>
    <scope>NUCLEOTIDE SEQUENCE</scope>
    <source>
        <strain evidence="6">ECLA1</strain>
    </source>
</reference>
<dbReference type="GO" id="GO:0005509">
    <property type="term" value="F:calcium ion binding"/>
    <property type="evidence" value="ECO:0007669"/>
    <property type="project" value="InterPro"/>
</dbReference>
<keyword evidence="4" id="KW-1133">Transmembrane helix</keyword>
<dbReference type="PANTHER" id="PTHR24034">
    <property type="entry name" value="EGF-LIKE DOMAIN-CONTAINING PROTEIN"/>
    <property type="match status" value="1"/>
</dbReference>
<dbReference type="InterPro" id="IPR049883">
    <property type="entry name" value="NOTCH1_EGF-like"/>
</dbReference>
<dbReference type="EMBL" id="JAWDGP010000288">
    <property type="protein sequence ID" value="KAK3801631.1"/>
    <property type="molecule type" value="Genomic_DNA"/>
</dbReference>
<evidence type="ECO:0000259" key="5">
    <source>
        <dbReference type="SMART" id="SM00179"/>
    </source>
</evidence>
<organism evidence="6 7">
    <name type="scientific">Elysia crispata</name>
    <name type="common">lettuce slug</name>
    <dbReference type="NCBI Taxonomy" id="231223"/>
    <lineage>
        <taxon>Eukaryota</taxon>
        <taxon>Metazoa</taxon>
        <taxon>Spiralia</taxon>
        <taxon>Lophotrochozoa</taxon>
        <taxon>Mollusca</taxon>
        <taxon>Gastropoda</taxon>
        <taxon>Heterobranchia</taxon>
        <taxon>Euthyneura</taxon>
        <taxon>Panpulmonata</taxon>
        <taxon>Sacoglossa</taxon>
        <taxon>Placobranchoidea</taxon>
        <taxon>Plakobranchidae</taxon>
        <taxon>Elysia</taxon>
    </lineage>
</organism>